<dbReference type="Proteomes" id="UP001597387">
    <property type="component" value="Unassembled WGS sequence"/>
</dbReference>
<sequence length="328" mass="35321">MNSRKLFALLILCVSFSCTKKTDPGEDHLITSDTLISSTVLYIDTARIYSTDLTGANRKLVVGNSGSDIKKIISASILPGSGNVLYAYLPKSSNVTKIAVASLDGSTTKLIKEVTATVQFVKGISYDRIYYGTHTAFPGSFEFRWMKADASSDTRNNYTPLAPVLLREEEISSEGRGFLVNGSKVSTFIPLFNNNVSQNESRTVVSSTSDFVVAPILSAKANKTAYVVKSTVTDQYHIKIKDISVDGPEETVYTLTIPSTGVGGIVNPVIHLCWVNGTKSLLISYGRFSSPSGAASDFTSCQVLDISLAAIIKSWTFTGDGNITMIAD</sequence>
<protein>
    <submittedName>
        <fullName evidence="1">Uncharacterized protein</fullName>
    </submittedName>
</protein>
<dbReference type="EMBL" id="JBHUHZ010000003">
    <property type="protein sequence ID" value="MFD2164172.1"/>
    <property type="molecule type" value="Genomic_DNA"/>
</dbReference>
<keyword evidence="2" id="KW-1185">Reference proteome</keyword>
<gene>
    <name evidence="1" type="ORF">ACFSJU_17315</name>
</gene>
<comment type="caution">
    <text evidence="1">The sequence shown here is derived from an EMBL/GenBank/DDBJ whole genome shotgun (WGS) entry which is preliminary data.</text>
</comment>
<name>A0ABW4ZRG9_9SPHI</name>
<organism evidence="1 2">
    <name type="scientific">Paradesertivirga mongoliensis</name>
    <dbReference type="NCBI Taxonomy" id="2100740"/>
    <lineage>
        <taxon>Bacteria</taxon>
        <taxon>Pseudomonadati</taxon>
        <taxon>Bacteroidota</taxon>
        <taxon>Sphingobacteriia</taxon>
        <taxon>Sphingobacteriales</taxon>
        <taxon>Sphingobacteriaceae</taxon>
        <taxon>Paradesertivirga</taxon>
    </lineage>
</organism>
<evidence type="ECO:0000313" key="1">
    <source>
        <dbReference type="EMBL" id="MFD2164172.1"/>
    </source>
</evidence>
<accession>A0ABW4ZRG9</accession>
<dbReference type="RefSeq" id="WP_255904426.1">
    <property type="nucleotide sequence ID" value="NZ_JAFMZO010000004.1"/>
</dbReference>
<reference evidence="2" key="1">
    <citation type="journal article" date="2019" name="Int. J. Syst. Evol. Microbiol.">
        <title>The Global Catalogue of Microorganisms (GCM) 10K type strain sequencing project: providing services to taxonomists for standard genome sequencing and annotation.</title>
        <authorList>
            <consortium name="The Broad Institute Genomics Platform"/>
            <consortium name="The Broad Institute Genome Sequencing Center for Infectious Disease"/>
            <person name="Wu L."/>
            <person name="Ma J."/>
        </authorList>
    </citation>
    <scope>NUCLEOTIDE SEQUENCE [LARGE SCALE GENOMIC DNA]</scope>
    <source>
        <strain evidence="2">KCTC 42217</strain>
    </source>
</reference>
<proteinExistence type="predicted"/>
<dbReference type="PROSITE" id="PS51257">
    <property type="entry name" value="PROKAR_LIPOPROTEIN"/>
    <property type="match status" value="1"/>
</dbReference>
<evidence type="ECO:0000313" key="2">
    <source>
        <dbReference type="Proteomes" id="UP001597387"/>
    </source>
</evidence>